<accession>A0ABS3YH27</accession>
<proteinExistence type="predicted"/>
<name>A0ABS3YH27_9BACT</name>
<evidence type="ECO:0000313" key="1">
    <source>
        <dbReference type="EMBL" id="MBO9153986.1"/>
    </source>
</evidence>
<dbReference type="EMBL" id="JAGHKP010000003">
    <property type="protein sequence ID" value="MBO9153986.1"/>
    <property type="molecule type" value="Genomic_DNA"/>
</dbReference>
<sequence>MKTPLEKERQILINTFDKFADDYWKTLAEISRASAVNLEDVITIVFTSPDFVRSPYKLKDGQPVYTTRKVYRKRTPFILQLLTAF</sequence>
<dbReference type="Proteomes" id="UP000679126">
    <property type="component" value="Unassembled WGS sequence"/>
</dbReference>
<reference evidence="2" key="1">
    <citation type="submission" date="2021-03" db="EMBL/GenBank/DDBJ databases">
        <title>Assistant Professor.</title>
        <authorList>
            <person name="Huq M.A."/>
        </authorList>
    </citation>
    <scope>NUCLEOTIDE SEQUENCE [LARGE SCALE GENOMIC DNA]</scope>
    <source>
        <strain evidence="2">MAH-28</strain>
    </source>
</reference>
<protein>
    <submittedName>
        <fullName evidence="1">Uncharacterized protein</fullName>
    </submittedName>
</protein>
<keyword evidence="2" id="KW-1185">Reference proteome</keyword>
<dbReference type="RefSeq" id="WP_209147108.1">
    <property type="nucleotide sequence ID" value="NZ_JAGHKP010000003.1"/>
</dbReference>
<comment type="caution">
    <text evidence="1">The sequence shown here is derived from an EMBL/GenBank/DDBJ whole genome shotgun (WGS) entry which is preliminary data.</text>
</comment>
<evidence type="ECO:0000313" key="2">
    <source>
        <dbReference type="Proteomes" id="UP000679126"/>
    </source>
</evidence>
<gene>
    <name evidence="1" type="ORF">J7I43_17295</name>
</gene>
<organism evidence="1 2">
    <name type="scientific">Chitinophaga chungangae</name>
    <dbReference type="NCBI Taxonomy" id="2821488"/>
    <lineage>
        <taxon>Bacteria</taxon>
        <taxon>Pseudomonadati</taxon>
        <taxon>Bacteroidota</taxon>
        <taxon>Chitinophagia</taxon>
        <taxon>Chitinophagales</taxon>
        <taxon>Chitinophagaceae</taxon>
        <taxon>Chitinophaga</taxon>
    </lineage>
</organism>